<proteinExistence type="predicted"/>
<dbReference type="Pfam" id="PF11367">
    <property type="entry name" value="Tail_completion_gp17"/>
    <property type="match status" value="1"/>
</dbReference>
<dbReference type="Gene3D" id="3.30.2000.30">
    <property type="match status" value="1"/>
</dbReference>
<name>A0A9X3IL91_9HYPH</name>
<evidence type="ECO:0000313" key="2">
    <source>
        <dbReference type="Proteomes" id="UP001144805"/>
    </source>
</evidence>
<protein>
    <submittedName>
        <fullName evidence="1">DUF3168 domain-containing protein</fullName>
    </submittedName>
</protein>
<sequence length="132" mass="13976">MTAALDLQKALVACLAADADLVALVADRIHDGAPRGLAFPSVTLGASGQADWSSGDEAGGDIRLDLHVWSRAIGKREAWTIIGHLMRLLHDAELVLAGHALVLIRVTYAEVRLDPDGITEHGVVRVAALVED</sequence>
<dbReference type="InterPro" id="IPR021508">
    <property type="entry name" value="Gp17-like"/>
</dbReference>
<organism evidence="1 2">
    <name type="scientific">Kaistia nematophila</name>
    <dbReference type="NCBI Taxonomy" id="2994654"/>
    <lineage>
        <taxon>Bacteria</taxon>
        <taxon>Pseudomonadati</taxon>
        <taxon>Pseudomonadota</taxon>
        <taxon>Alphaproteobacteria</taxon>
        <taxon>Hyphomicrobiales</taxon>
        <taxon>Kaistiaceae</taxon>
        <taxon>Kaistia</taxon>
    </lineage>
</organism>
<accession>A0A9X3IL91</accession>
<gene>
    <name evidence="1" type="ORF">OSH07_14545</name>
</gene>
<evidence type="ECO:0000313" key="1">
    <source>
        <dbReference type="EMBL" id="MCX5570424.1"/>
    </source>
</evidence>
<dbReference type="AlphaFoldDB" id="A0A9X3IL91"/>
<dbReference type="Proteomes" id="UP001144805">
    <property type="component" value="Unassembled WGS sequence"/>
</dbReference>
<reference evidence="1" key="1">
    <citation type="submission" date="2022-11" db="EMBL/GenBank/DDBJ databases">
        <title>Biodiversity and phylogenetic relationships of bacteria.</title>
        <authorList>
            <person name="Machado R.A.R."/>
            <person name="Bhat A."/>
            <person name="Loulou A."/>
            <person name="Kallel S."/>
        </authorList>
    </citation>
    <scope>NUCLEOTIDE SEQUENCE</scope>
    <source>
        <strain evidence="1">K-TC2</strain>
    </source>
</reference>
<dbReference type="InterPro" id="IPR053745">
    <property type="entry name" value="Viral_Tail_Comp_sf"/>
</dbReference>
<keyword evidence="2" id="KW-1185">Reference proteome</keyword>
<comment type="caution">
    <text evidence="1">The sequence shown here is derived from an EMBL/GenBank/DDBJ whole genome shotgun (WGS) entry which is preliminary data.</text>
</comment>
<dbReference type="RefSeq" id="WP_266339399.1">
    <property type="nucleotide sequence ID" value="NZ_JAPKNK010000006.1"/>
</dbReference>
<dbReference type="EMBL" id="JAPKNK010000006">
    <property type="protein sequence ID" value="MCX5570424.1"/>
    <property type="molecule type" value="Genomic_DNA"/>
</dbReference>